<accession>A0A3A4R5K6</accession>
<dbReference type="Proteomes" id="UP000266426">
    <property type="component" value="Unassembled WGS sequence"/>
</dbReference>
<evidence type="ECO:0000256" key="10">
    <source>
        <dbReference type="HAMAP-Rule" id="MF_01470"/>
    </source>
</evidence>
<evidence type="ECO:0000313" key="11">
    <source>
        <dbReference type="EMBL" id="RJP56751.1"/>
    </source>
</evidence>
<keyword evidence="7 10" id="KW-0238">DNA-binding</keyword>
<dbReference type="GO" id="GO:0051607">
    <property type="term" value="P:defense response to virus"/>
    <property type="evidence" value="ECO:0007669"/>
    <property type="project" value="UniProtKB-UniRule"/>
</dbReference>
<dbReference type="AlphaFoldDB" id="A0A3A4R5K6"/>
<dbReference type="Pfam" id="PF01867">
    <property type="entry name" value="Cas_Cas1"/>
    <property type="match status" value="1"/>
</dbReference>
<keyword evidence="4 10" id="KW-0378">Hydrolase</keyword>
<dbReference type="HAMAP" id="MF_01470">
    <property type="entry name" value="Cas1"/>
    <property type="match status" value="1"/>
</dbReference>
<evidence type="ECO:0000256" key="2">
    <source>
        <dbReference type="ARBA" id="ARBA00022723"/>
    </source>
</evidence>
<sequence>MQLVIDDFGTFVKKKQNRFEVARKEKTEEFSADKVSQIVLLKKGTISGSAVALAMEKNIDVVYLDSFGKPIARIFPCTLGGTTLIRRRQAEATASLYAVPYVRAFVKSKMLNQAALLKSLNKTRNGLFLERIREIERIIEKSEDAVGDYVDDLRSALIGYEGNVAAIYFDCIRALIPFGRRKRGAKDRFNSALNYAYGILYSQIEKACLLAGLDPYLGFVHSDRYGKPSLVLDFIEQFRQPIADRAVITIFVKKELADDSFIEEEIVQLSSKGKKKIVEAIYGRLSSEFTHNGKKMTFEKVIIDKAREFAGCILEMKEYEPFVHRW</sequence>
<keyword evidence="6 10" id="KW-0051">Antiviral defense</keyword>
<evidence type="ECO:0000256" key="3">
    <source>
        <dbReference type="ARBA" id="ARBA00022759"/>
    </source>
</evidence>
<comment type="subunit">
    <text evidence="9 10">Homodimer, forms a heterotetramer with a Cas2 homodimer.</text>
</comment>
<organism evidence="11 12">
    <name type="scientific">Candidatus Auribacter fodinae</name>
    <dbReference type="NCBI Taxonomy" id="2093366"/>
    <lineage>
        <taxon>Bacteria</taxon>
        <taxon>Pseudomonadati</taxon>
        <taxon>Candidatus Auribacterota</taxon>
        <taxon>Candidatus Auribacteria</taxon>
        <taxon>Candidatus Auribacterales</taxon>
        <taxon>Candidatus Auribacteraceae</taxon>
        <taxon>Candidatus Auribacter</taxon>
    </lineage>
</organism>
<dbReference type="CDD" id="cd09634">
    <property type="entry name" value="Cas1_I-II-III"/>
    <property type="match status" value="1"/>
</dbReference>
<keyword evidence="3 10" id="KW-0255">Endonuclease</keyword>
<comment type="cofactor">
    <cofactor evidence="10">
        <name>Mg(2+)</name>
        <dbReference type="ChEBI" id="CHEBI:18420"/>
    </cofactor>
    <cofactor evidence="10">
        <name>Mn(2+)</name>
        <dbReference type="ChEBI" id="CHEBI:29035"/>
    </cofactor>
</comment>
<evidence type="ECO:0000256" key="4">
    <source>
        <dbReference type="ARBA" id="ARBA00022801"/>
    </source>
</evidence>
<dbReference type="Gene3D" id="1.20.120.920">
    <property type="entry name" value="CRISPR-associated endonuclease Cas1, C-terminal domain"/>
    <property type="match status" value="1"/>
</dbReference>
<dbReference type="EC" id="3.1.-.-" evidence="10"/>
<evidence type="ECO:0000256" key="5">
    <source>
        <dbReference type="ARBA" id="ARBA00022842"/>
    </source>
</evidence>
<dbReference type="InterPro" id="IPR002729">
    <property type="entry name" value="CRISPR-assoc_Cas1"/>
</dbReference>
<comment type="caution">
    <text evidence="11">The sequence shown here is derived from an EMBL/GenBank/DDBJ whole genome shotgun (WGS) entry which is preliminary data.</text>
</comment>
<proteinExistence type="inferred from homology"/>
<keyword evidence="2 10" id="KW-0479">Metal-binding</keyword>
<dbReference type="EMBL" id="QZJZ01000091">
    <property type="protein sequence ID" value="RJP56751.1"/>
    <property type="molecule type" value="Genomic_DNA"/>
</dbReference>
<evidence type="ECO:0000256" key="1">
    <source>
        <dbReference type="ARBA" id="ARBA00022722"/>
    </source>
</evidence>
<keyword evidence="1 10" id="KW-0540">Nuclease</keyword>
<gene>
    <name evidence="10 11" type="primary">cas1</name>
    <name evidence="11" type="ORF">C4541_11505</name>
</gene>
<dbReference type="GO" id="GO:0003677">
    <property type="term" value="F:DNA binding"/>
    <property type="evidence" value="ECO:0007669"/>
    <property type="project" value="UniProtKB-KW"/>
</dbReference>
<evidence type="ECO:0000256" key="8">
    <source>
        <dbReference type="ARBA" id="ARBA00023211"/>
    </source>
</evidence>
<dbReference type="GO" id="GO:0046872">
    <property type="term" value="F:metal ion binding"/>
    <property type="evidence" value="ECO:0007669"/>
    <property type="project" value="UniProtKB-UniRule"/>
</dbReference>
<dbReference type="InterPro" id="IPR042211">
    <property type="entry name" value="CRISPR-assoc_Cas1_N"/>
</dbReference>
<dbReference type="InterPro" id="IPR042206">
    <property type="entry name" value="CRISPR-assoc_Cas1_C"/>
</dbReference>
<dbReference type="GO" id="GO:0004519">
    <property type="term" value="F:endonuclease activity"/>
    <property type="evidence" value="ECO:0007669"/>
    <property type="project" value="UniProtKB-UniRule"/>
</dbReference>
<dbReference type="PANTHER" id="PTHR34353:SF2">
    <property type="entry name" value="CRISPR-ASSOCIATED ENDONUCLEASE CAS1 1"/>
    <property type="match status" value="1"/>
</dbReference>
<comment type="function">
    <text evidence="10">CRISPR (clustered regularly interspaced short palindromic repeat), is an adaptive immune system that provides protection against mobile genetic elements (viruses, transposable elements and conjugative plasmids). CRISPR clusters contain spacers, sequences complementary to antecedent mobile elements, and target invading nucleic acids. CRISPR clusters are transcribed and processed into CRISPR RNA (crRNA). Acts as a dsDNA endonuclease. Involved in the integration of spacer DNA into the CRISPR cassette.</text>
</comment>
<dbReference type="GO" id="GO:0043571">
    <property type="term" value="P:maintenance of CRISPR repeat elements"/>
    <property type="evidence" value="ECO:0007669"/>
    <property type="project" value="UniProtKB-UniRule"/>
</dbReference>
<evidence type="ECO:0000313" key="12">
    <source>
        <dbReference type="Proteomes" id="UP000266426"/>
    </source>
</evidence>
<keyword evidence="5 10" id="KW-0460">Magnesium</keyword>
<name>A0A3A4R5K6_9BACT</name>
<protein>
    <recommendedName>
        <fullName evidence="10">CRISPR-associated endonuclease Cas1</fullName>
        <ecNumber evidence="10">3.1.-.-</ecNumber>
    </recommendedName>
</protein>
<dbReference type="Gene3D" id="3.100.10.20">
    <property type="entry name" value="CRISPR-associated endonuclease Cas1, N-terminal domain"/>
    <property type="match status" value="1"/>
</dbReference>
<reference evidence="11 12" key="1">
    <citation type="journal article" date="2017" name="ISME J.">
        <title>Energy and carbon metabolisms in a deep terrestrial subsurface fluid microbial community.</title>
        <authorList>
            <person name="Momper L."/>
            <person name="Jungbluth S.P."/>
            <person name="Lee M.D."/>
            <person name="Amend J.P."/>
        </authorList>
    </citation>
    <scope>NUCLEOTIDE SEQUENCE [LARGE SCALE GENOMIC DNA]</scope>
    <source>
        <strain evidence="11">SURF_26</strain>
    </source>
</reference>
<dbReference type="NCBIfam" id="TIGR00287">
    <property type="entry name" value="cas1"/>
    <property type="match status" value="1"/>
</dbReference>
<dbReference type="InterPro" id="IPR050646">
    <property type="entry name" value="Cas1"/>
</dbReference>
<keyword evidence="8 10" id="KW-0464">Manganese</keyword>
<feature type="binding site" evidence="10">
    <location>
        <position position="161"/>
    </location>
    <ligand>
        <name>Mn(2+)</name>
        <dbReference type="ChEBI" id="CHEBI:29035"/>
    </ligand>
</feature>
<feature type="binding site" evidence="10">
    <location>
        <position position="221"/>
    </location>
    <ligand>
        <name>Mn(2+)</name>
        <dbReference type="ChEBI" id="CHEBI:29035"/>
    </ligand>
</feature>
<dbReference type="GO" id="GO:0016787">
    <property type="term" value="F:hydrolase activity"/>
    <property type="evidence" value="ECO:0007669"/>
    <property type="project" value="UniProtKB-KW"/>
</dbReference>
<evidence type="ECO:0000256" key="7">
    <source>
        <dbReference type="ARBA" id="ARBA00023125"/>
    </source>
</evidence>
<dbReference type="PANTHER" id="PTHR34353">
    <property type="entry name" value="CRISPR-ASSOCIATED ENDONUCLEASE CAS1 1"/>
    <property type="match status" value="1"/>
</dbReference>
<feature type="binding site" evidence="10">
    <location>
        <position position="236"/>
    </location>
    <ligand>
        <name>Mn(2+)</name>
        <dbReference type="ChEBI" id="CHEBI:29035"/>
    </ligand>
</feature>
<comment type="similarity">
    <text evidence="10">Belongs to the CRISPR-associated endonuclease Cas1 family.</text>
</comment>
<evidence type="ECO:0000256" key="9">
    <source>
        <dbReference type="ARBA" id="ARBA00038592"/>
    </source>
</evidence>
<evidence type="ECO:0000256" key="6">
    <source>
        <dbReference type="ARBA" id="ARBA00023118"/>
    </source>
</evidence>